<name>A0AAV2I3C2_LYMST</name>
<dbReference type="GO" id="GO:0050661">
    <property type="term" value="F:NADP binding"/>
    <property type="evidence" value="ECO:0007669"/>
    <property type="project" value="InterPro"/>
</dbReference>
<evidence type="ECO:0000256" key="1">
    <source>
        <dbReference type="ARBA" id="ARBA00001974"/>
    </source>
</evidence>
<keyword evidence="5" id="KW-0521">NADP</keyword>
<keyword evidence="7 8" id="KW-0503">Monooxygenase</keyword>
<keyword evidence="3 8" id="KW-0285">Flavoprotein</keyword>
<dbReference type="EMBL" id="CAXITT010000411">
    <property type="protein sequence ID" value="CAL1541028.1"/>
    <property type="molecule type" value="Genomic_DNA"/>
</dbReference>
<dbReference type="InterPro" id="IPR000960">
    <property type="entry name" value="Flavin_mOase"/>
</dbReference>
<evidence type="ECO:0000313" key="9">
    <source>
        <dbReference type="EMBL" id="CAL1541028.1"/>
    </source>
</evidence>
<gene>
    <name evidence="9" type="ORF">GSLYS_00014670001</name>
</gene>
<dbReference type="EC" id="1.-.-.-" evidence="8"/>
<dbReference type="InterPro" id="IPR020946">
    <property type="entry name" value="Flavin_mOase-like"/>
</dbReference>
<comment type="caution">
    <text evidence="9">The sequence shown here is derived from an EMBL/GenBank/DDBJ whole genome shotgun (WGS) entry which is preliminary data.</text>
</comment>
<keyword evidence="6 8" id="KW-0560">Oxidoreductase</keyword>
<dbReference type="GO" id="GO:0050660">
    <property type="term" value="F:flavin adenine dinucleotide binding"/>
    <property type="evidence" value="ECO:0007669"/>
    <property type="project" value="InterPro"/>
</dbReference>
<dbReference type="SUPFAM" id="SSF51905">
    <property type="entry name" value="FAD/NAD(P)-binding domain"/>
    <property type="match status" value="2"/>
</dbReference>
<dbReference type="Gene3D" id="3.50.50.60">
    <property type="entry name" value="FAD/NAD(P)-binding domain"/>
    <property type="match status" value="2"/>
</dbReference>
<dbReference type="PANTHER" id="PTHR23023">
    <property type="entry name" value="DIMETHYLANILINE MONOOXYGENASE"/>
    <property type="match status" value="1"/>
</dbReference>
<dbReference type="GO" id="GO:0004499">
    <property type="term" value="F:N,N-dimethylaniline monooxygenase activity"/>
    <property type="evidence" value="ECO:0007669"/>
    <property type="project" value="InterPro"/>
</dbReference>
<accession>A0AAV2I3C2</accession>
<keyword evidence="10" id="KW-1185">Reference proteome</keyword>
<evidence type="ECO:0000256" key="4">
    <source>
        <dbReference type="ARBA" id="ARBA00022827"/>
    </source>
</evidence>
<evidence type="ECO:0000256" key="5">
    <source>
        <dbReference type="ARBA" id="ARBA00022857"/>
    </source>
</evidence>
<dbReference type="FunFam" id="3.50.50.60:FF:000138">
    <property type="entry name" value="Flavin-containing monooxygenase"/>
    <property type="match status" value="1"/>
</dbReference>
<keyword evidence="4 8" id="KW-0274">FAD</keyword>
<dbReference type="Pfam" id="PF00743">
    <property type="entry name" value="FMO-like"/>
    <property type="match status" value="2"/>
</dbReference>
<comment type="cofactor">
    <cofactor evidence="1 8">
        <name>FAD</name>
        <dbReference type="ChEBI" id="CHEBI:57692"/>
    </cofactor>
</comment>
<evidence type="ECO:0000256" key="3">
    <source>
        <dbReference type="ARBA" id="ARBA00022630"/>
    </source>
</evidence>
<evidence type="ECO:0000256" key="6">
    <source>
        <dbReference type="ARBA" id="ARBA00023002"/>
    </source>
</evidence>
<sequence>MPKMANEIRVAVVGAGAAGLCALRQLTSQGPSGSGDKLQFVVTCLEKSPRVGGTWYYTNCIGKDEYGLQVHSSMYKNLRTNLPVECMAFPDYPFPEDLPSFVRHKDVQKYLEDYTAHFNLSQYIKFLTIVKWIEPVVDETSQFKFKWAVTTCNVLNQAEEVTQIYEAVLVCNGHYATPKIPNIPGLETFTGQVLHSHDYRTPESFSNKVVVLLGAAASGQDISLELSHVAKVVYLSHHKPQLTTKLPKNLLQKPGIKLISESEVQFLDDSKVRADILLLCTGYYYDYDFLSPGCGIRVDDGRVTPIYQHLINTNYPTMAIVGVCKVIVPFPIFDVQVRYFRSILDGTCILPSKEEMDKHIDEDYRARLQEGLPHRYAHTMGDRQFTYINELADLAKTNRIPDFYSQLYHLTSAMKQKNLMEYKNANFVVDDSGRVKECTERTVVDKF</sequence>
<dbReference type="InterPro" id="IPR036188">
    <property type="entry name" value="FAD/NAD-bd_sf"/>
</dbReference>
<dbReference type="Proteomes" id="UP001497497">
    <property type="component" value="Unassembled WGS sequence"/>
</dbReference>
<reference evidence="9 10" key="1">
    <citation type="submission" date="2024-04" db="EMBL/GenBank/DDBJ databases">
        <authorList>
            <consortium name="Genoscope - CEA"/>
            <person name="William W."/>
        </authorList>
    </citation>
    <scope>NUCLEOTIDE SEQUENCE [LARGE SCALE GENOMIC DNA]</scope>
</reference>
<dbReference type="PIRSF" id="PIRSF000332">
    <property type="entry name" value="FMO"/>
    <property type="match status" value="1"/>
</dbReference>
<proteinExistence type="inferred from homology"/>
<dbReference type="AlphaFoldDB" id="A0AAV2I3C2"/>
<evidence type="ECO:0000313" key="10">
    <source>
        <dbReference type="Proteomes" id="UP001497497"/>
    </source>
</evidence>
<evidence type="ECO:0000256" key="7">
    <source>
        <dbReference type="ARBA" id="ARBA00023033"/>
    </source>
</evidence>
<organism evidence="9 10">
    <name type="scientific">Lymnaea stagnalis</name>
    <name type="common">Great pond snail</name>
    <name type="synonym">Helix stagnalis</name>
    <dbReference type="NCBI Taxonomy" id="6523"/>
    <lineage>
        <taxon>Eukaryota</taxon>
        <taxon>Metazoa</taxon>
        <taxon>Spiralia</taxon>
        <taxon>Lophotrochozoa</taxon>
        <taxon>Mollusca</taxon>
        <taxon>Gastropoda</taxon>
        <taxon>Heterobranchia</taxon>
        <taxon>Euthyneura</taxon>
        <taxon>Panpulmonata</taxon>
        <taxon>Hygrophila</taxon>
        <taxon>Lymnaeoidea</taxon>
        <taxon>Lymnaeidae</taxon>
        <taxon>Lymnaea</taxon>
    </lineage>
</organism>
<evidence type="ECO:0000256" key="2">
    <source>
        <dbReference type="ARBA" id="ARBA00009183"/>
    </source>
</evidence>
<evidence type="ECO:0000256" key="8">
    <source>
        <dbReference type="RuleBase" id="RU361177"/>
    </source>
</evidence>
<dbReference type="PRINTS" id="PR00370">
    <property type="entry name" value="FMOXYGENASE"/>
</dbReference>
<dbReference type="InterPro" id="IPR050346">
    <property type="entry name" value="FMO-like"/>
</dbReference>
<comment type="similarity">
    <text evidence="2 8">Belongs to the FMO family.</text>
</comment>
<protein>
    <recommendedName>
        <fullName evidence="8">Flavin-containing monooxygenase</fullName>
        <ecNumber evidence="8">1.-.-.-</ecNumber>
    </recommendedName>
</protein>